<sequence length="195" mass="21452">MPATSEQTECQMIQVLMAAGMTAALSGFMSTSHEHDHDHGKANMVIVLEEEALSVTFEAHQADLAGFETAPRSAEEIHILEELPARLSAAEKLFALTASASCEFSGMEVSGLPGADGHEEPHDKGEDHEDDHHEAHLVISATYHWSCRSPRKLKEVETLLFEEFPAIARINAIAFLNGQQTADILLPQRPRIKFK</sequence>
<name>A0A371RKB8_9PROT</name>
<accession>A0A371RKB8</accession>
<protein>
    <submittedName>
        <fullName evidence="2">DUF2796 domain-containing protein</fullName>
    </submittedName>
</protein>
<organism evidence="2 3">
    <name type="scientific">Parvularcula marina</name>
    <dbReference type="NCBI Taxonomy" id="2292771"/>
    <lineage>
        <taxon>Bacteria</taxon>
        <taxon>Pseudomonadati</taxon>
        <taxon>Pseudomonadota</taxon>
        <taxon>Alphaproteobacteria</taxon>
        <taxon>Parvularculales</taxon>
        <taxon>Parvularculaceae</taxon>
        <taxon>Parvularcula</taxon>
    </lineage>
</organism>
<proteinExistence type="predicted"/>
<evidence type="ECO:0000313" key="2">
    <source>
        <dbReference type="EMBL" id="RFB05884.1"/>
    </source>
</evidence>
<evidence type="ECO:0000313" key="3">
    <source>
        <dbReference type="Proteomes" id="UP000264589"/>
    </source>
</evidence>
<comment type="caution">
    <text evidence="2">The sequence shown here is derived from an EMBL/GenBank/DDBJ whole genome shotgun (WGS) entry which is preliminary data.</text>
</comment>
<dbReference type="InParanoid" id="A0A371RKB8"/>
<dbReference type="InterPro" id="IPR021253">
    <property type="entry name" value="ZrgA-like"/>
</dbReference>
<reference evidence="2 3" key="1">
    <citation type="submission" date="2018-08" db="EMBL/GenBank/DDBJ databases">
        <title>Parvularcula sp. SM1705, isolated from surface water of the South Sea China.</title>
        <authorList>
            <person name="Sun L."/>
        </authorList>
    </citation>
    <scope>NUCLEOTIDE SEQUENCE [LARGE SCALE GENOMIC DNA]</scope>
    <source>
        <strain evidence="2 3">SM1705</strain>
    </source>
</reference>
<feature type="compositionally biased region" description="Basic and acidic residues" evidence="1">
    <location>
        <begin position="116"/>
        <end position="131"/>
    </location>
</feature>
<dbReference type="EMBL" id="QUQO01000001">
    <property type="protein sequence ID" value="RFB05884.1"/>
    <property type="molecule type" value="Genomic_DNA"/>
</dbReference>
<dbReference type="Proteomes" id="UP000264589">
    <property type="component" value="Unassembled WGS sequence"/>
</dbReference>
<dbReference type="Pfam" id="PF10986">
    <property type="entry name" value="ZrgA"/>
    <property type="match status" value="1"/>
</dbReference>
<dbReference type="AlphaFoldDB" id="A0A371RKB8"/>
<keyword evidence="3" id="KW-1185">Reference proteome</keyword>
<evidence type="ECO:0000256" key="1">
    <source>
        <dbReference type="SAM" id="MobiDB-lite"/>
    </source>
</evidence>
<gene>
    <name evidence="2" type="ORF">DX908_11765</name>
</gene>
<feature type="region of interest" description="Disordered" evidence="1">
    <location>
        <begin position="112"/>
        <end position="131"/>
    </location>
</feature>